<proteinExistence type="predicted"/>
<evidence type="ECO:0008006" key="3">
    <source>
        <dbReference type="Google" id="ProtNLM"/>
    </source>
</evidence>
<keyword evidence="2" id="KW-1185">Reference proteome</keyword>
<sequence length="158" mass="17673">MRAHLLTQREMTTGQRQMRVSDLVAQHHGPEAIAEQLGLDVELVRKDLADMEVEGYYEDYEPPSVRRGQCATESGFQAHKYRGEEACADCALAHSRNQRARSIRAGRQHSIRVGAAALGALYLNAPEAQRQHLADELGLDVCEALVDYHHQIERATGR</sequence>
<dbReference type="RefSeq" id="YP_009303443.1">
    <property type="nucleotide sequence ID" value="NC_031255.2"/>
</dbReference>
<accession>A0A142KA48</accession>
<name>A0A142KA48_9CAUD</name>
<reference evidence="1" key="1">
    <citation type="submission" date="2018-02" db="EMBL/GenBank/DDBJ databases">
        <authorList>
            <person name="Arnold Z.M."/>
            <person name="Basina A."/>
            <person name="Iyer A.M."/>
            <person name="Stoner T.H."/>
            <person name="Kasturiarachi N.S."/>
            <person name="Pressimone C.A."/>
            <person name="Schiebel J.G."/>
            <person name="Furbee E.C."/>
            <person name="Grubb S.R."/>
            <person name="Warner M.H."/>
            <person name="Montgomery M.T."/>
            <person name="Garlena R.A."/>
            <person name="Russell D.A."/>
            <person name="Pope W.H."/>
            <person name="Jacobs-Sera D."/>
            <person name="Hendrix R.W."/>
            <person name="Hatfull G.F."/>
        </authorList>
    </citation>
    <scope>NUCLEOTIDE SEQUENCE</scope>
</reference>
<protein>
    <recommendedName>
        <fullName evidence="3">Helix-turn-helix DNA binding domain protein</fullName>
    </recommendedName>
</protein>
<dbReference type="GeneID" id="29124590"/>
<dbReference type="OrthoDB" id="32064at10239"/>
<evidence type="ECO:0000313" key="2">
    <source>
        <dbReference type="Proteomes" id="UP000204094"/>
    </source>
</evidence>
<evidence type="ECO:0000313" key="1">
    <source>
        <dbReference type="EMBL" id="AMS02981.1"/>
    </source>
</evidence>
<dbReference type="EMBL" id="KU963252">
    <property type="protein sequence ID" value="AMS02981.1"/>
    <property type="molecule type" value="Genomic_DNA"/>
</dbReference>
<gene>
    <name evidence="1" type="primary">60</name>
    <name evidence="1" type="ORF">SEA_SCHNABELTIER_60</name>
</gene>
<organism evidence="1 2">
    <name type="scientific">Gordonia phage Schnabeltier</name>
    <dbReference type="NCBI Taxonomy" id="1821561"/>
    <lineage>
        <taxon>Viruses</taxon>
        <taxon>Duplodnaviria</taxon>
        <taxon>Heunggongvirae</taxon>
        <taxon>Uroviricota</taxon>
        <taxon>Caudoviricetes</taxon>
        <taxon>Schnabeltiervirus</taxon>
        <taxon>Schnabeltiervirus schnabeltier</taxon>
    </lineage>
</organism>
<dbReference type="Proteomes" id="UP000204094">
    <property type="component" value="Segment"/>
</dbReference>
<dbReference type="KEGG" id="vg:29124590"/>